<organism evidence="2 3">
    <name type="scientific">Gulo gulo</name>
    <name type="common">Wolverine</name>
    <name type="synonym">Gluton</name>
    <dbReference type="NCBI Taxonomy" id="48420"/>
    <lineage>
        <taxon>Eukaryota</taxon>
        <taxon>Metazoa</taxon>
        <taxon>Chordata</taxon>
        <taxon>Craniata</taxon>
        <taxon>Vertebrata</taxon>
        <taxon>Euteleostomi</taxon>
        <taxon>Mammalia</taxon>
        <taxon>Eutheria</taxon>
        <taxon>Laurasiatheria</taxon>
        <taxon>Carnivora</taxon>
        <taxon>Caniformia</taxon>
        <taxon>Musteloidea</taxon>
        <taxon>Mustelidae</taxon>
        <taxon>Guloninae</taxon>
        <taxon>Gulo</taxon>
    </lineage>
</organism>
<feature type="non-terminal residue" evidence="2">
    <location>
        <position position="1"/>
    </location>
</feature>
<sequence>ACAQKALHPGATASGCADLLEPVGRGWRRRRAAASPRSPGASLQPPVAQTQAGKRVSHPHGRPGAAAMGRQGAPCPLQALERSAVRPGCHGGPALGGTTDAPPLGVHAPSSSECPETARHVSLSVSARPAPSLTLLVPDHRSPCVFFPTSVPHCLAPPLGVVLPPALGAFTGGSNLQVGRSPSEMPLRLLDKNKSHP</sequence>
<evidence type="ECO:0000313" key="3">
    <source>
        <dbReference type="Proteomes" id="UP000269945"/>
    </source>
</evidence>
<feature type="region of interest" description="Disordered" evidence="1">
    <location>
        <begin position="27"/>
        <end position="71"/>
    </location>
</feature>
<feature type="compositionally biased region" description="Low complexity" evidence="1">
    <location>
        <begin position="33"/>
        <end position="42"/>
    </location>
</feature>
<keyword evidence="3" id="KW-1185">Reference proteome</keyword>
<dbReference type="Proteomes" id="UP000269945">
    <property type="component" value="Unassembled WGS sequence"/>
</dbReference>
<protein>
    <submittedName>
        <fullName evidence="2">Uncharacterized protein</fullName>
    </submittedName>
</protein>
<reference evidence="2 3" key="1">
    <citation type="submission" date="2018-10" db="EMBL/GenBank/DDBJ databases">
        <authorList>
            <person name="Ekblom R."/>
            <person name="Jareborg N."/>
        </authorList>
    </citation>
    <scope>NUCLEOTIDE SEQUENCE [LARGE SCALE GENOMIC DNA]</scope>
    <source>
        <tissue evidence="2">Muscle</tissue>
    </source>
</reference>
<name>A0A9X9PXB0_GULGU</name>
<dbReference type="EMBL" id="CYRY02006297">
    <property type="protein sequence ID" value="VCW70753.1"/>
    <property type="molecule type" value="Genomic_DNA"/>
</dbReference>
<comment type="caution">
    <text evidence="2">The sequence shown here is derived from an EMBL/GenBank/DDBJ whole genome shotgun (WGS) entry which is preliminary data.</text>
</comment>
<evidence type="ECO:0000256" key="1">
    <source>
        <dbReference type="SAM" id="MobiDB-lite"/>
    </source>
</evidence>
<gene>
    <name evidence="2" type="ORF">BN2614_LOCUS5</name>
</gene>
<accession>A0A9X9PXB0</accession>
<evidence type="ECO:0000313" key="2">
    <source>
        <dbReference type="EMBL" id="VCW70753.1"/>
    </source>
</evidence>
<proteinExistence type="predicted"/>
<dbReference type="AlphaFoldDB" id="A0A9X9PXB0"/>